<dbReference type="RefSeq" id="WP_077349516.1">
    <property type="nucleotide sequence ID" value="NZ_CP019607.1"/>
</dbReference>
<dbReference type="AlphaFoldDB" id="A0A1Q2CXJ9"/>
<evidence type="ECO:0000313" key="1">
    <source>
        <dbReference type="EMBL" id="AQP50813.1"/>
    </source>
</evidence>
<sequence length="128" mass="14538">MLFTRTAHPAFLDDTANFRPTDKTEIFEKLDDGYFVVALEYVLEQGESQYPLEDVLDEFRCHIEAEEVDKPENPAGRVDLFANSRLERLAGAVEKLVGRRAYNVESKDEDGDTFVSFVIDDSVSEAKL</sequence>
<dbReference type="Proteomes" id="UP000188235">
    <property type="component" value="Chromosome"/>
</dbReference>
<gene>
    <name evidence="1" type="ORF">BW733_08215</name>
</gene>
<name>A0A1Q2CXJ9_9ACTN</name>
<accession>A0A1Q2CXJ9</accession>
<evidence type="ECO:0000313" key="2">
    <source>
        <dbReference type="Proteomes" id="UP000188235"/>
    </source>
</evidence>
<protein>
    <submittedName>
        <fullName evidence="1">Uncharacterized protein</fullName>
    </submittedName>
</protein>
<dbReference type="OrthoDB" id="5192882at2"/>
<keyword evidence="2" id="KW-1185">Reference proteome</keyword>
<organism evidence="1 2">
    <name type="scientific">Tessaracoccus flavescens</name>
    <dbReference type="NCBI Taxonomy" id="399497"/>
    <lineage>
        <taxon>Bacteria</taxon>
        <taxon>Bacillati</taxon>
        <taxon>Actinomycetota</taxon>
        <taxon>Actinomycetes</taxon>
        <taxon>Propionibacteriales</taxon>
        <taxon>Propionibacteriaceae</taxon>
        <taxon>Tessaracoccus</taxon>
    </lineage>
</organism>
<reference evidence="1 2" key="1">
    <citation type="journal article" date="2008" name="Int. J. Syst. Evol. Microbiol.">
        <title>Tessaracoccus flavescens sp. nov., isolated from marine sediment.</title>
        <authorList>
            <person name="Lee D.W."/>
            <person name="Lee S.D."/>
        </authorList>
    </citation>
    <scope>NUCLEOTIDE SEQUENCE [LARGE SCALE GENOMIC DNA]</scope>
    <source>
        <strain evidence="1 2">SST-39T</strain>
    </source>
</reference>
<dbReference type="KEGG" id="tfa:BW733_08215"/>
<proteinExistence type="predicted"/>
<dbReference type="EMBL" id="CP019607">
    <property type="protein sequence ID" value="AQP50813.1"/>
    <property type="molecule type" value="Genomic_DNA"/>
</dbReference>